<protein>
    <recommendedName>
        <fullName evidence="3">Glycosyltransferase subfamily 4-like N-terminal domain-containing protein</fullName>
    </recommendedName>
</protein>
<dbReference type="Proteomes" id="UP000193285">
    <property type="component" value="Unassembled WGS sequence"/>
</dbReference>
<dbReference type="EMBL" id="LQPN01000072">
    <property type="protein sequence ID" value="ORW38296.1"/>
    <property type="molecule type" value="Genomic_DNA"/>
</dbReference>
<dbReference type="Pfam" id="PF13439">
    <property type="entry name" value="Glyco_transf_4"/>
    <property type="match status" value="1"/>
</dbReference>
<organism evidence="4 5">
    <name type="scientific">Mycobacterium paraense</name>
    <dbReference type="NCBI Taxonomy" id="767916"/>
    <lineage>
        <taxon>Bacteria</taxon>
        <taxon>Bacillati</taxon>
        <taxon>Actinomycetota</taxon>
        <taxon>Actinomycetes</taxon>
        <taxon>Mycobacteriales</taxon>
        <taxon>Mycobacteriaceae</taxon>
        <taxon>Mycobacterium</taxon>
        <taxon>Mycobacterium simiae complex</taxon>
    </lineage>
</organism>
<evidence type="ECO:0000256" key="2">
    <source>
        <dbReference type="ARBA" id="ARBA00022679"/>
    </source>
</evidence>
<dbReference type="OrthoDB" id="3743653at2"/>
<dbReference type="SUPFAM" id="SSF53756">
    <property type="entry name" value="UDP-Glycosyltransferase/glycogen phosphorylase"/>
    <property type="match status" value="1"/>
</dbReference>
<evidence type="ECO:0000313" key="4">
    <source>
        <dbReference type="EMBL" id="ORW38296.1"/>
    </source>
</evidence>
<reference evidence="4 5" key="1">
    <citation type="journal article" date="2015" name="Emerg. Microbes Infect.">
        <title>Characterization of 17 strains belonging to the Mycobacterium simiae complex and description of Mycobacterium paraense sp. nov.</title>
        <authorList>
            <person name="Fusco da Costa A.R."/>
            <person name="Fedrizzi T."/>
            <person name="Lopes M.L."/>
            <person name="Pecorari M."/>
            <person name="Oliveira da Costa W.L."/>
            <person name="Giacobazzi E."/>
            <person name="da Costa Bahia J.R."/>
            <person name="De Sanctis V."/>
            <person name="Batista Lima K.V."/>
            <person name="Bertorelli R."/>
            <person name="Grottola A."/>
            <person name="Fabio A."/>
            <person name="Mariottini A."/>
            <person name="Ferretti P."/>
            <person name="Di Leva F."/>
            <person name="Fregni Serpini G."/>
            <person name="Tagliazucchi S."/>
            <person name="Rumpianesi F."/>
            <person name="Jousson O."/>
            <person name="Segata N."/>
            <person name="Tortoli E."/>
        </authorList>
    </citation>
    <scope>NUCLEOTIDE SEQUENCE [LARGE SCALE GENOMIC DNA]</scope>
    <source>
        <strain evidence="4 5">IEC33</strain>
    </source>
</reference>
<comment type="caution">
    <text evidence="4">The sequence shown here is derived from an EMBL/GenBank/DDBJ whole genome shotgun (WGS) entry which is preliminary data.</text>
</comment>
<dbReference type="Pfam" id="PF13692">
    <property type="entry name" value="Glyco_trans_1_4"/>
    <property type="match status" value="1"/>
</dbReference>
<evidence type="ECO:0000259" key="3">
    <source>
        <dbReference type="Pfam" id="PF13439"/>
    </source>
</evidence>
<dbReference type="GO" id="GO:0016757">
    <property type="term" value="F:glycosyltransferase activity"/>
    <property type="evidence" value="ECO:0007669"/>
    <property type="project" value="UniProtKB-KW"/>
</dbReference>
<dbReference type="PANTHER" id="PTHR12526">
    <property type="entry name" value="GLYCOSYLTRANSFERASE"/>
    <property type="match status" value="1"/>
</dbReference>
<name>A0A1X2A4F6_9MYCO</name>
<feature type="domain" description="Glycosyltransferase subfamily 4-like N-terminal" evidence="3">
    <location>
        <begin position="21"/>
        <end position="163"/>
    </location>
</feature>
<accession>A0A1X2A4F6</accession>
<dbReference type="STRING" id="767916.AWB91_12800"/>
<sequence>MSSIRVLWLSPWMRPLARVQAEALRRRGADVLLVTSDQHPESDAARDYELVLDPRFRTAATWPASIAAWRRVRDYGPDVVIAELVRDPRWIPLASGAPRVQLVHDDSPHDAGEQRPGYERAVFDRWGAHSAATVTYSDYVAEAIISRRDVAGTPMHVLPLTSDLDVALVPPPVHAEGRRDFVMVGRLNPYKNIDVVLRAWQAHVNGRAWRGDNLLLIGDGPIDLRNTALPPHARWISGSYRYADIVETLSAAKGSVAHYRRASQSGVQVLSMQLGVMPIVSDAGGLPEYQPPGGPVVGVDDVAGLAEAFDKLADPVVAARHGAEAAAHYARRCCGDAAADRLLNILAEVRAARPPFGARELARAGRRRERF</sequence>
<dbReference type="CDD" id="cd03801">
    <property type="entry name" value="GT4_PimA-like"/>
    <property type="match status" value="1"/>
</dbReference>
<keyword evidence="2" id="KW-0808">Transferase</keyword>
<keyword evidence="1" id="KW-0328">Glycosyltransferase</keyword>
<dbReference type="PANTHER" id="PTHR12526:SF510">
    <property type="entry name" value="D-INOSITOL 3-PHOSPHATE GLYCOSYLTRANSFERASE"/>
    <property type="match status" value="1"/>
</dbReference>
<proteinExistence type="predicted"/>
<gene>
    <name evidence="4" type="ORF">AWB90_23695</name>
</gene>
<evidence type="ECO:0000256" key="1">
    <source>
        <dbReference type="ARBA" id="ARBA00022676"/>
    </source>
</evidence>
<dbReference type="InterPro" id="IPR028098">
    <property type="entry name" value="Glyco_trans_4-like_N"/>
</dbReference>
<dbReference type="AlphaFoldDB" id="A0A1X2A4F6"/>
<dbReference type="Gene3D" id="3.40.50.2000">
    <property type="entry name" value="Glycogen Phosphorylase B"/>
    <property type="match status" value="2"/>
</dbReference>
<dbReference type="RefSeq" id="WP_085246149.1">
    <property type="nucleotide sequence ID" value="NZ_LQPN01000072.1"/>
</dbReference>
<evidence type="ECO:0000313" key="5">
    <source>
        <dbReference type="Proteomes" id="UP000193285"/>
    </source>
</evidence>